<sequence>MIRLPLRFGDKVKAKKLEVGFLVVDVPTTYHPTLHRVKATITPYLLQLQFEANDGSVGTMTTSTNSQKGGSKKRTKNLGTLNVGSSSRSLPSAGPAPSPSWSGLEASLSRGMPTDEIPLTQDPDPRPVPGGNPLPLNDFSASASALERASSSWCSKSFRSASKASFSFFNFSERRLYLAAASSNL</sequence>
<dbReference type="OrthoDB" id="2919534at2759"/>
<feature type="compositionally biased region" description="Low complexity" evidence="1">
    <location>
        <begin position="85"/>
        <end position="104"/>
    </location>
</feature>
<organism evidence="2 3">
    <name type="scientific">Carnegiea gigantea</name>
    <dbReference type="NCBI Taxonomy" id="171969"/>
    <lineage>
        <taxon>Eukaryota</taxon>
        <taxon>Viridiplantae</taxon>
        <taxon>Streptophyta</taxon>
        <taxon>Embryophyta</taxon>
        <taxon>Tracheophyta</taxon>
        <taxon>Spermatophyta</taxon>
        <taxon>Magnoliopsida</taxon>
        <taxon>eudicotyledons</taxon>
        <taxon>Gunneridae</taxon>
        <taxon>Pentapetalae</taxon>
        <taxon>Caryophyllales</taxon>
        <taxon>Cactineae</taxon>
        <taxon>Cactaceae</taxon>
        <taxon>Cactoideae</taxon>
        <taxon>Echinocereeae</taxon>
        <taxon>Carnegiea</taxon>
    </lineage>
</organism>
<keyword evidence="3" id="KW-1185">Reference proteome</keyword>
<reference evidence="2" key="1">
    <citation type="submission" date="2022-04" db="EMBL/GenBank/DDBJ databases">
        <title>Carnegiea gigantea Genome sequencing and assembly v2.</title>
        <authorList>
            <person name="Copetti D."/>
            <person name="Sanderson M.J."/>
            <person name="Burquez A."/>
            <person name="Wojciechowski M.F."/>
        </authorList>
    </citation>
    <scope>NUCLEOTIDE SEQUENCE</scope>
    <source>
        <strain evidence="2">SGP5-SGP5p</strain>
        <tissue evidence="2">Aerial part</tissue>
    </source>
</reference>
<evidence type="ECO:0000313" key="3">
    <source>
        <dbReference type="Proteomes" id="UP001153076"/>
    </source>
</evidence>
<feature type="region of interest" description="Disordered" evidence="1">
    <location>
        <begin position="55"/>
        <end position="136"/>
    </location>
</feature>
<gene>
    <name evidence="2" type="ORF">Cgig2_000858</name>
</gene>
<feature type="compositionally biased region" description="Polar residues" evidence="1">
    <location>
        <begin position="56"/>
        <end position="69"/>
    </location>
</feature>
<proteinExistence type="predicted"/>
<name>A0A9Q1JZT6_9CARY</name>
<dbReference type="AlphaFoldDB" id="A0A9Q1JZT6"/>
<dbReference type="Proteomes" id="UP001153076">
    <property type="component" value="Unassembled WGS sequence"/>
</dbReference>
<evidence type="ECO:0000256" key="1">
    <source>
        <dbReference type="SAM" id="MobiDB-lite"/>
    </source>
</evidence>
<protein>
    <submittedName>
        <fullName evidence="2">Uncharacterized protein</fullName>
    </submittedName>
</protein>
<dbReference type="EMBL" id="JAKOGI010000497">
    <property type="protein sequence ID" value="KAJ8434138.1"/>
    <property type="molecule type" value="Genomic_DNA"/>
</dbReference>
<comment type="caution">
    <text evidence="2">The sequence shown here is derived from an EMBL/GenBank/DDBJ whole genome shotgun (WGS) entry which is preliminary data.</text>
</comment>
<accession>A0A9Q1JZT6</accession>
<evidence type="ECO:0000313" key="2">
    <source>
        <dbReference type="EMBL" id="KAJ8434138.1"/>
    </source>
</evidence>